<evidence type="ECO:0000313" key="3">
    <source>
        <dbReference type="Proteomes" id="UP000186955"/>
    </source>
</evidence>
<comment type="caution">
    <text evidence="2">The sequence shown here is derived from an EMBL/GenBank/DDBJ whole genome shotgun (WGS) entry which is preliminary data.</text>
</comment>
<evidence type="ECO:0000313" key="2">
    <source>
        <dbReference type="EMBL" id="OKP15189.1"/>
    </source>
</evidence>
<proteinExistence type="predicted"/>
<protein>
    <submittedName>
        <fullName evidence="2">Uncharacterized protein</fullName>
    </submittedName>
</protein>
<feature type="compositionally biased region" description="Acidic residues" evidence="1">
    <location>
        <begin position="52"/>
        <end position="67"/>
    </location>
</feature>
<name>A0A1Q5URW2_9EURO</name>
<accession>A0A1Q5URW2</accession>
<dbReference type="AlphaFoldDB" id="A0A1Q5URW2"/>
<sequence length="77" mass="9077">MFNQVIDADKRRRRFFEANIDRKSRTSMLDLEEQKANESEAAREEKDKNPDEIEVEPILDTEQDDESGNPIVTLMYD</sequence>
<feature type="region of interest" description="Disordered" evidence="1">
    <location>
        <begin position="27"/>
        <end position="77"/>
    </location>
</feature>
<reference evidence="2 3" key="1">
    <citation type="submission" date="2016-10" db="EMBL/GenBank/DDBJ databases">
        <title>Genome sequence of the ascomycete fungus Penicillium subrubescens.</title>
        <authorList>
            <person name="De Vries R.P."/>
            <person name="Peng M."/>
            <person name="Dilokpimol A."/>
            <person name="Hilden K."/>
            <person name="Makela M.R."/>
            <person name="Grigoriev I."/>
            <person name="Riley R."/>
            <person name="Granchi Z."/>
        </authorList>
    </citation>
    <scope>NUCLEOTIDE SEQUENCE [LARGE SCALE GENOMIC DNA]</scope>
    <source>
        <strain evidence="2 3">CBS 132785</strain>
    </source>
</reference>
<evidence type="ECO:0000256" key="1">
    <source>
        <dbReference type="SAM" id="MobiDB-lite"/>
    </source>
</evidence>
<gene>
    <name evidence="2" type="ORF">PENSUB_1627</name>
</gene>
<feature type="compositionally biased region" description="Basic and acidic residues" evidence="1">
    <location>
        <begin position="32"/>
        <end position="51"/>
    </location>
</feature>
<keyword evidence="3" id="KW-1185">Reference proteome</keyword>
<dbReference type="EMBL" id="MNBE01000018">
    <property type="protein sequence ID" value="OKP15189.1"/>
    <property type="molecule type" value="Genomic_DNA"/>
</dbReference>
<organism evidence="2 3">
    <name type="scientific">Penicillium subrubescens</name>
    <dbReference type="NCBI Taxonomy" id="1316194"/>
    <lineage>
        <taxon>Eukaryota</taxon>
        <taxon>Fungi</taxon>
        <taxon>Dikarya</taxon>
        <taxon>Ascomycota</taxon>
        <taxon>Pezizomycotina</taxon>
        <taxon>Eurotiomycetes</taxon>
        <taxon>Eurotiomycetidae</taxon>
        <taxon>Eurotiales</taxon>
        <taxon>Aspergillaceae</taxon>
        <taxon>Penicillium</taxon>
    </lineage>
</organism>
<dbReference type="Proteomes" id="UP000186955">
    <property type="component" value="Unassembled WGS sequence"/>
</dbReference>